<comment type="caution">
    <text evidence="2">The sequence shown here is derived from an EMBL/GenBank/DDBJ whole genome shotgun (WGS) entry which is preliminary data.</text>
</comment>
<protein>
    <submittedName>
        <fullName evidence="2">Uncharacterized protein</fullName>
    </submittedName>
</protein>
<dbReference type="EMBL" id="LACB01000378">
    <property type="protein sequence ID" value="KAJ9483996.1"/>
    <property type="molecule type" value="Genomic_DNA"/>
</dbReference>
<name>A0AAI9TBR3_PENTH</name>
<dbReference type="Proteomes" id="UP001227192">
    <property type="component" value="Unassembled WGS sequence"/>
</dbReference>
<keyword evidence="1" id="KW-0812">Transmembrane</keyword>
<sequence length="89" mass="10086">MIRMGSIWFNVLTSILGVGIQMLSKYTLFYLWNIQKVYIVDPTVDGSYAQLIRGNIYMCSNRGISYDRLDRLIGPVMGAICYALQTGHS</sequence>
<reference evidence="2" key="1">
    <citation type="submission" date="2015-06" db="EMBL/GenBank/DDBJ databases">
        <authorList>
            <person name="Nguyen H."/>
        </authorList>
    </citation>
    <scope>NUCLEOTIDE SEQUENCE</scope>
    <source>
        <strain evidence="2">DAOM 180753</strain>
    </source>
</reference>
<accession>A0AAI9TBR3</accession>
<reference evidence="2" key="2">
    <citation type="journal article" date="2016" name="Fungal Biol.">
        <title>Ochratoxin A production by Penicillium thymicola.</title>
        <authorList>
            <person name="Nguyen H.D.T."/>
            <person name="McMullin D.R."/>
            <person name="Ponomareva E."/>
            <person name="Riley R."/>
            <person name="Pomraning K.R."/>
            <person name="Baker S.E."/>
            <person name="Seifert K.A."/>
        </authorList>
    </citation>
    <scope>NUCLEOTIDE SEQUENCE</scope>
    <source>
        <strain evidence="2">DAOM 180753</strain>
    </source>
</reference>
<evidence type="ECO:0000256" key="1">
    <source>
        <dbReference type="SAM" id="Phobius"/>
    </source>
</evidence>
<evidence type="ECO:0000313" key="2">
    <source>
        <dbReference type="EMBL" id="KAJ9483996.1"/>
    </source>
</evidence>
<proteinExistence type="predicted"/>
<gene>
    <name evidence="2" type="ORF">VN97_g9385</name>
</gene>
<keyword evidence="1" id="KW-1133">Transmembrane helix</keyword>
<keyword evidence="1" id="KW-0472">Membrane</keyword>
<organism evidence="2 3">
    <name type="scientific">Penicillium thymicola</name>
    <dbReference type="NCBI Taxonomy" id="293382"/>
    <lineage>
        <taxon>Eukaryota</taxon>
        <taxon>Fungi</taxon>
        <taxon>Dikarya</taxon>
        <taxon>Ascomycota</taxon>
        <taxon>Pezizomycotina</taxon>
        <taxon>Eurotiomycetes</taxon>
        <taxon>Eurotiomycetidae</taxon>
        <taxon>Eurotiales</taxon>
        <taxon>Aspergillaceae</taxon>
        <taxon>Penicillium</taxon>
    </lineage>
</organism>
<dbReference type="AlphaFoldDB" id="A0AAI9TBR3"/>
<evidence type="ECO:0000313" key="3">
    <source>
        <dbReference type="Proteomes" id="UP001227192"/>
    </source>
</evidence>
<feature type="transmembrane region" description="Helical" evidence="1">
    <location>
        <begin position="7"/>
        <end position="32"/>
    </location>
</feature>
<keyword evidence="3" id="KW-1185">Reference proteome</keyword>